<reference evidence="1 2" key="1">
    <citation type="journal article" date="2014" name="Genome Announc.">
        <title>Draft genome sequences of eight enterohepatic helicobacter species isolated from both laboratory and wild rodents.</title>
        <authorList>
            <person name="Sheh A."/>
            <person name="Shen Z."/>
            <person name="Fox J.G."/>
        </authorList>
    </citation>
    <scope>NUCLEOTIDE SEQUENCE [LARGE SCALE GENOMIC DNA]</scope>
    <source>
        <strain evidence="1 2">MIT-03-7007</strain>
    </source>
</reference>
<dbReference type="EMBL" id="JRPC02000090">
    <property type="protein sequence ID" value="TLE12548.1"/>
    <property type="molecule type" value="Genomic_DNA"/>
</dbReference>
<name>A0A4U8UEX3_9HELI</name>
<sequence length="98" mass="11449">MDLFKEKMETWEGKLVRLKEDCRTGEHIYPKGLLMKIDCVSTKKVRLQTMPCATCGIVDFMIIKEHKSAYAHYFEFVEESELNYTQTHKSKDINAANN</sequence>
<evidence type="ECO:0000313" key="2">
    <source>
        <dbReference type="Proteomes" id="UP000029920"/>
    </source>
</evidence>
<keyword evidence="2" id="KW-1185">Reference proteome</keyword>
<dbReference type="RefSeq" id="WP_034555582.1">
    <property type="nucleotide sequence ID" value="NZ_JRPC02000090.1"/>
</dbReference>
<dbReference type="AlphaFoldDB" id="A0A4U8UEX3"/>
<accession>A0A4U8UEX3</accession>
<evidence type="ECO:0000313" key="1">
    <source>
        <dbReference type="EMBL" id="TLE12548.1"/>
    </source>
</evidence>
<dbReference type="Proteomes" id="UP000029920">
    <property type="component" value="Unassembled WGS sequence"/>
</dbReference>
<gene>
    <name evidence="1" type="ORF">LS72_010525</name>
</gene>
<protein>
    <submittedName>
        <fullName evidence="1">Uncharacterized protein</fullName>
    </submittedName>
</protein>
<organism evidence="1 2">
    <name type="scientific">Helicobacter apodemus</name>
    <dbReference type="NCBI Taxonomy" id="135569"/>
    <lineage>
        <taxon>Bacteria</taxon>
        <taxon>Pseudomonadati</taxon>
        <taxon>Campylobacterota</taxon>
        <taxon>Epsilonproteobacteria</taxon>
        <taxon>Campylobacterales</taxon>
        <taxon>Helicobacteraceae</taxon>
        <taxon>Helicobacter</taxon>
    </lineage>
</organism>
<proteinExistence type="predicted"/>
<comment type="caution">
    <text evidence="1">The sequence shown here is derived from an EMBL/GenBank/DDBJ whole genome shotgun (WGS) entry which is preliminary data.</text>
</comment>